<name>A0A894TAU6_STAEP</name>
<dbReference type="AlphaFoldDB" id="A0A894TAU6"/>
<organism evidence="1">
    <name type="scientific">Staphylococcus epidermidis</name>
    <dbReference type="NCBI Taxonomy" id="1282"/>
    <lineage>
        <taxon>Bacteria</taxon>
        <taxon>Bacillati</taxon>
        <taxon>Bacillota</taxon>
        <taxon>Bacilli</taxon>
        <taxon>Bacillales</taxon>
        <taxon>Staphylococcaceae</taxon>
        <taxon>Staphylococcus</taxon>
    </lineage>
</organism>
<keyword evidence="1" id="KW-0614">Plasmid</keyword>
<dbReference type="RefSeq" id="WP_207312819.1">
    <property type="nucleotide sequence ID" value="NZ_MW364978.1"/>
</dbReference>
<dbReference type="EMBL" id="MW364978">
    <property type="protein sequence ID" value="QRX38753.1"/>
    <property type="molecule type" value="Genomic_DNA"/>
</dbReference>
<reference evidence="1" key="1">
    <citation type="submission" date="2020-12" db="EMBL/GenBank/DDBJ databases">
        <title>Staphylococcus epidermidis phages transfer antimicrobial-resistance plasmids and enable chromosomal island mobilization.</title>
        <authorList>
            <person name="Fisarova L."/>
            <person name="Botka T."/>
            <person name="Du X."/>
            <person name="Maslanova I."/>
            <person name="Bardy P."/>
            <person name="Pantucek R."/>
            <person name="Muhlenbruch L."/>
            <person name="Benesik M."/>
            <person name="Winstel V."/>
            <person name="Larsen J."/>
            <person name="Rosenstein R."/>
            <person name="Peschel A."/>
            <person name="Doskar J."/>
        </authorList>
    </citation>
    <scope>NUCLEOTIDE SEQUENCE</scope>
    <source>
        <strain evidence="1">SE456</strain>
        <plasmid evidence="1">pSE456_1</plasmid>
    </source>
</reference>
<evidence type="ECO:0000313" key="1">
    <source>
        <dbReference type="EMBL" id="QRX38753.1"/>
    </source>
</evidence>
<sequence>MDTYYLKSLIFDLTFLEYEMLCVALPKYNKHKLIKKAFKKTNSLRKIQLLPRKYEVNSYYEQHKFILYYLYYKKSSHIPPVFKYVQRQKFLEKYHTLEMIIKDYSKKEIKTIFNDISKDQFEKNLAYITN</sequence>
<accession>A0A894TAU6</accession>
<proteinExistence type="predicted"/>
<geneLocation type="plasmid" evidence="1">
    <name>pSE456_1</name>
</geneLocation>
<protein>
    <submittedName>
        <fullName evidence="1">Uncharacterized protein</fullName>
    </submittedName>
</protein>